<name>A0A1C3PH17_9ACTN</name>
<evidence type="ECO:0000256" key="1">
    <source>
        <dbReference type="SAM" id="Phobius"/>
    </source>
</evidence>
<feature type="domain" description="SHOCT" evidence="2">
    <location>
        <begin position="57"/>
        <end position="82"/>
    </location>
</feature>
<evidence type="ECO:0000259" key="2">
    <source>
        <dbReference type="Pfam" id="PF09851"/>
    </source>
</evidence>
<gene>
    <name evidence="3" type="ORF">FDG2_6216</name>
</gene>
<keyword evidence="1" id="KW-0812">Transmembrane</keyword>
<dbReference type="Pfam" id="PF09851">
    <property type="entry name" value="SHOCT"/>
    <property type="match status" value="1"/>
</dbReference>
<dbReference type="EMBL" id="FLUV01002566">
    <property type="protein sequence ID" value="SBW28938.1"/>
    <property type="molecule type" value="Genomic_DNA"/>
</dbReference>
<keyword evidence="1" id="KW-0472">Membrane</keyword>
<evidence type="ECO:0000313" key="4">
    <source>
        <dbReference type="Proteomes" id="UP000199013"/>
    </source>
</evidence>
<keyword evidence="1" id="KW-1133">Transmembrane helix</keyword>
<feature type="transmembrane region" description="Helical" evidence="1">
    <location>
        <begin position="12"/>
        <end position="35"/>
    </location>
</feature>
<dbReference type="AlphaFoldDB" id="A0A1C3PH17"/>
<evidence type="ECO:0000313" key="3">
    <source>
        <dbReference type="EMBL" id="SBW28938.1"/>
    </source>
</evidence>
<proteinExistence type="predicted"/>
<organism evidence="3 4">
    <name type="scientific">Candidatus Protofrankia californiensis</name>
    <dbReference type="NCBI Taxonomy" id="1839754"/>
    <lineage>
        <taxon>Bacteria</taxon>
        <taxon>Bacillati</taxon>
        <taxon>Actinomycetota</taxon>
        <taxon>Actinomycetes</taxon>
        <taxon>Frankiales</taxon>
        <taxon>Frankiaceae</taxon>
        <taxon>Protofrankia</taxon>
    </lineage>
</organism>
<reference evidence="4" key="1">
    <citation type="submission" date="2016-02" db="EMBL/GenBank/DDBJ databases">
        <authorList>
            <person name="Wibberg D."/>
        </authorList>
    </citation>
    <scope>NUCLEOTIDE SEQUENCE [LARGE SCALE GENOMIC DNA]</scope>
</reference>
<protein>
    <recommendedName>
        <fullName evidence="2">SHOCT domain-containing protein</fullName>
    </recommendedName>
</protein>
<dbReference type="InterPro" id="IPR018649">
    <property type="entry name" value="SHOCT"/>
</dbReference>
<sequence length="92" mass="10321">MWWHGGNPGGWGIALMTISMVTFWVLVIAAVAAVVRYLGRPSQQAPTPPAQPYPPTPEQVLADRFARGEIDEEEYRRRIEVLRHPGQPLTKS</sequence>
<accession>A0A1C3PH17</accession>
<dbReference type="Proteomes" id="UP000199013">
    <property type="component" value="Unassembled WGS sequence"/>
</dbReference>
<keyword evidence="4" id="KW-1185">Reference proteome</keyword>